<protein>
    <submittedName>
        <fullName evidence="1">Uncharacterized protein</fullName>
    </submittedName>
</protein>
<accession>A0A2I0JXR7</accession>
<sequence length="132" mass="14683">MSRRRSHHGVWCRAQSICDRSSCQGAVPEQQIPWTYEGSVGSPKQQMGVMGITHSSWIYDNLEVANKGKALVVAHISLFALLLSSKPLKVLMVVHDPKETTPDRIEETMGSIFSNHIFFSDDELTSVGFGYS</sequence>
<comment type="caution">
    <text evidence="1">The sequence shown here is derived from an EMBL/GenBank/DDBJ whole genome shotgun (WGS) entry which is preliminary data.</text>
</comment>
<organism evidence="1 2">
    <name type="scientific">Punica granatum</name>
    <name type="common">Pomegranate</name>
    <dbReference type="NCBI Taxonomy" id="22663"/>
    <lineage>
        <taxon>Eukaryota</taxon>
        <taxon>Viridiplantae</taxon>
        <taxon>Streptophyta</taxon>
        <taxon>Embryophyta</taxon>
        <taxon>Tracheophyta</taxon>
        <taxon>Spermatophyta</taxon>
        <taxon>Magnoliopsida</taxon>
        <taxon>eudicotyledons</taxon>
        <taxon>Gunneridae</taxon>
        <taxon>Pentapetalae</taxon>
        <taxon>rosids</taxon>
        <taxon>malvids</taxon>
        <taxon>Myrtales</taxon>
        <taxon>Lythraceae</taxon>
        <taxon>Punica</taxon>
    </lineage>
</organism>
<dbReference type="AlphaFoldDB" id="A0A2I0JXR7"/>
<reference evidence="1 2" key="1">
    <citation type="submission" date="2017-11" db="EMBL/GenBank/DDBJ databases">
        <title>De-novo sequencing of pomegranate (Punica granatum L.) genome.</title>
        <authorList>
            <person name="Akparov Z."/>
            <person name="Amiraslanov A."/>
            <person name="Hajiyeva S."/>
            <person name="Abbasov M."/>
            <person name="Kaur K."/>
            <person name="Hamwieh A."/>
            <person name="Solovyev V."/>
            <person name="Salamov A."/>
            <person name="Braich B."/>
            <person name="Kosarev P."/>
            <person name="Mahmoud A."/>
            <person name="Hajiyev E."/>
            <person name="Babayeva S."/>
            <person name="Izzatullayeva V."/>
            <person name="Mammadov A."/>
            <person name="Mammadov A."/>
            <person name="Sharifova S."/>
            <person name="Ojaghi J."/>
            <person name="Eynullazada K."/>
            <person name="Bayramov B."/>
            <person name="Abdulazimova A."/>
            <person name="Shahmuradov I."/>
        </authorList>
    </citation>
    <scope>NUCLEOTIDE SEQUENCE [LARGE SCALE GENOMIC DNA]</scope>
    <source>
        <strain evidence="2">cv. AG2017</strain>
        <tissue evidence="1">Leaf</tissue>
    </source>
</reference>
<dbReference type="EMBL" id="PGOL01001070">
    <property type="protein sequence ID" value="PKI61127.1"/>
    <property type="molecule type" value="Genomic_DNA"/>
</dbReference>
<evidence type="ECO:0000313" key="2">
    <source>
        <dbReference type="Proteomes" id="UP000233551"/>
    </source>
</evidence>
<gene>
    <name evidence="1" type="ORF">CRG98_018447</name>
</gene>
<dbReference type="Proteomes" id="UP000233551">
    <property type="component" value="Unassembled WGS sequence"/>
</dbReference>
<keyword evidence="2" id="KW-1185">Reference proteome</keyword>
<name>A0A2I0JXR7_PUNGR</name>
<proteinExistence type="predicted"/>
<evidence type="ECO:0000313" key="1">
    <source>
        <dbReference type="EMBL" id="PKI61127.1"/>
    </source>
</evidence>